<dbReference type="Gene3D" id="2.60.40.10">
    <property type="entry name" value="Immunoglobulins"/>
    <property type="match status" value="8"/>
</dbReference>
<dbReference type="Pfam" id="PF00630">
    <property type="entry name" value="Filamin"/>
    <property type="match status" value="7"/>
</dbReference>
<dbReference type="FunFam" id="2.60.40.10:FF:001145">
    <property type="entry name" value="Jitterbug, isoform I"/>
    <property type="match status" value="1"/>
</dbReference>
<feature type="repeat" description="Filamin" evidence="4">
    <location>
        <begin position="451"/>
        <end position="530"/>
    </location>
</feature>
<keyword evidence="2" id="KW-0677">Repeat</keyword>
<dbReference type="InterPro" id="IPR001298">
    <property type="entry name" value="Filamin/ABP280_rpt"/>
</dbReference>
<dbReference type="SMART" id="SM00557">
    <property type="entry name" value="IG_FLMN"/>
    <property type="match status" value="8"/>
</dbReference>
<feature type="domain" description="Calponin-homology (CH)" evidence="6">
    <location>
        <begin position="133"/>
        <end position="236"/>
    </location>
</feature>
<dbReference type="SUPFAM" id="SSF47576">
    <property type="entry name" value="Calponin-homology domain, CH-domain"/>
    <property type="match status" value="2"/>
</dbReference>
<feature type="repeat" description="Filamin" evidence="4">
    <location>
        <begin position="715"/>
        <end position="810"/>
    </location>
</feature>
<dbReference type="Proteomes" id="UP000594262">
    <property type="component" value="Unplaced"/>
</dbReference>
<dbReference type="InterPro" id="IPR036872">
    <property type="entry name" value="CH_dom_sf"/>
</dbReference>
<feature type="repeat" description="Filamin" evidence="4">
    <location>
        <begin position="624"/>
        <end position="717"/>
    </location>
</feature>
<dbReference type="GO" id="GO:0051015">
    <property type="term" value="F:actin filament binding"/>
    <property type="evidence" value="ECO:0007669"/>
    <property type="project" value="InterPro"/>
</dbReference>
<dbReference type="Gene3D" id="1.10.418.10">
    <property type="entry name" value="Calponin-like domain"/>
    <property type="match status" value="3"/>
</dbReference>
<feature type="region of interest" description="Disordered" evidence="5">
    <location>
        <begin position="568"/>
        <end position="588"/>
    </location>
</feature>
<dbReference type="SMART" id="SM00033">
    <property type="entry name" value="CH"/>
    <property type="match status" value="3"/>
</dbReference>
<sequence length="1121" mass="124141">MSHLRKSVKGSEGNWIDMQINTFSNWVNANLNQRDRSIENLEEGFADGVNLVHLYEVVSKKRIGKYTKEPKFHNQYMDNVSLVLKAVEQDGVKMVSIDSDHIVNGNVKMILGLLWQFILRYQIVGADDKNVKIALKKLLLIWLQHVIPEQRITNLTSDWNDGVALCNLINVLQPGLCPDYKHLDRSNPVDNAAKGMKLAEEKFGIPQIISPYHMTNPHVDELSMMTYLSYFTQDNGIGEQWTLGLVNDWNKQHPVQNFNNDWSDGKALGSLVNNFAPGIHIENQPDDDVQNCKNAMQVADDCLGVPSIITAQEMANPNIPELAVMAYTVQFRNAKLSNGYMPPMSDVSNAEAFSASGPGLSEPRVGEENEIYVRCEQNIPFDDIQVSVAGPDYKRLPITYEEKNSQLRLYKYTPEREGHHNVQIKYKDQDIPKTPSVVNVKSDLTKIRIHSFEGGVAEEPVEFVVDAGSNSANITADVSGPNGANQNCDVTPVGDGKYKVRFTPRGSGAHNVSVAVNGKTLPGEPIQIPVEEKQEDEIAAEYDKDKHLYAELYERIGIAVDTQNSGNGSITAKTRGPTGNQVATDVDREEEGSFTVSFTPQVIGEYRTNVFWNDKEIQGSPFIVWVSDPTKIVSSGDGLKMARINEETHFEVETAGAGPGDLESYTECDGRREDVTVVQKNETLYDCAFRPDKVGVHNLYVNYNENPIKGSPFPVKVGDPEEVVVIPDQDMVVETSNEYSCVVKLTEDAGEGDVISKVRGPDGHIIPSQVKYISKANREVAFRPTQPGRHEMDIYYAGARLDGCPYYINVAENQRQRVDPRKVRVTGPGITEGTVNEPSCLNVDARDAGPGHLSATVRGVRNDVVAGIRDNKDGTYDVTYTPDVPGAYAVDVKWDEEHVEGSPFKVTVENKPHPEAVLVGGEGIKEGTAGQPVTFHLDGRNAGPGQLSCRCRAPSGQMTYVLISDNKDGTYTVDLNASEPGLHTVEVEWDGQPIPGSPFLVRIMQAPDMKKVRAHGPGLLSGIINQFNGNFQVDSKGAGPGTMKVRIHGPKGAFKVEMYRDNPKDRSINVRYNPSEPGLYTANIYWSDEHIVGSPFEIFVAKNEQELNEWRRKAEQSHNGY</sequence>
<dbReference type="InterPro" id="IPR014756">
    <property type="entry name" value="Ig_E-set"/>
</dbReference>
<feature type="repeat" description="Filamin" evidence="4">
    <location>
        <begin position="345"/>
        <end position="440"/>
    </location>
</feature>
<dbReference type="CDD" id="cd21227">
    <property type="entry name" value="CH_jitterbug-like_rpt1"/>
    <property type="match status" value="1"/>
</dbReference>
<dbReference type="InterPro" id="IPR001589">
    <property type="entry name" value="Actinin_actin-bd_CS"/>
</dbReference>
<dbReference type="AlphaFoldDB" id="A0A7M5XCW5"/>
<dbReference type="PROSITE" id="PS50194">
    <property type="entry name" value="FILAMIN_REPEAT"/>
    <property type="match status" value="8"/>
</dbReference>
<feature type="repeat" description="Filamin" evidence="4">
    <location>
        <begin position="909"/>
        <end position="1003"/>
    </location>
</feature>
<evidence type="ECO:0000313" key="7">
    <source>
        <dbReference type="EnsemblMetazoa" id="CLYHEMP021207.1"/>
    </source>
</evidence>
<evidence type="ECO:0000256" key="2">
    <source>
        <dbReference type="ARBA" id="ARBA00022737"/>
    </source>
</evidence>
<feature type="compositionally biased region" description="Polar residues" evidence="5">
    <location>
        <begin position="568"/>
        <end position="583"/>
    </location>
</feature>
<evidence type="ECO:0000256" key="5">
    <source>
        <dbReference type="SAM" id="MobiDB-lite"/>
    </source>
</evidence>
<protein>
    <recommendedName>
        <fullName evidence="6">Calponin-homology (CH) domain-containing protein</fullName>
    </recommendedName>
</protein>
<keyword evidence="8" id="KW-1185">Reference proteome</keyword>
<dbReference type="PROSITE" id="PS00019">
    <property type="entry name" value="ACTININ_1"/>
    <property type="match status" value="1"/>
</dbReference>
<keyword evidence="3" id="KW-0009">Actin-binding</keyword>
<feature type="repeat" description="Filamin" evidence="4">
    <location>
        <begin position="815"/>
        <end position="908"/>
    </location>
</feature>
<dbReference type="Pfam" id="PF00307">
    <property type="entry name" value="CH"/>
    <property type="match status" value="3"/>
</dbReference>
<evidence type="ECO:0000313" key="8">
    <source>
        <dbReference type="Proteomes" id="UP000594262"/>
    </source>
</evidence>
<dbReference type="EnsemblMetazoa" id="CLYHEMT021207.1">
    <property type="protein sequence ID" value="CLYHEMP021207.1"/>
    <property type="gene ID" value="CLYHEMG021207"/>
</dbReference>
<dbReference type="PANTHER" id="PTHR38537">
    <property type="entry name" value="JITTERBUG, ISOFORM N"/>
    <property type="match status" value="1"/>
</dbReference>
<dbReference type="GO" id="GO:0030036">
    <property type="term" value="P:actin cytoskeleton organization"/>
    <property type="evidence" value="ECO:0007669"/>
    <property type="project" value="InterPro"/>
</dbReference>
<dbReference type="PANTHER" id="PTHR38537:SF16">
    <property type="entry name" value="CALPONIN-HOMOLOGY (CH) DOMAIN-CONTAINING PROTEIN"/>
    <property type="match status" value="1"/>
</dbReference>
<dbReference type="OrthoDB" id="6018813at2759"/>
<evidence type="ECO:0000256" key="4">
    <source>
        <dbReference type="PROSITE-ProRule" id="PRU00087"/>
    </source>
</evidence>
<evidence type="ECO:0000259" key="6">
    <source>
        <dbReference type="PROSITE" id="PS50021"/>
    </source>
</evidence>
<reference evidence="7" key="1">
    <citation type="submission" date="2021-01" db="UniProtKB">
        <authorList>
            <consortium name="EnsemblMetazoa"/>
        </authorList>
    </citation>
    <scope>IDENTIFICATION</scope>
</reference>
<dbReference type="InterPro" id="IPR001715">
    <property type="entry name" value="CH_dom"/>
</dbReference>
<feature type="repeat" description="Filamin" evidence="4">
    <location>
        <begin position="1004"/>
        <end position="1100"/>
    </location>
</feature>
<proteinExistence type="inferred from homology"/>
<dbReference type="RefSeq" id="XP_066934287.1">
    <property type="nucleotide sequence ID" value="XM_067078186.1"/>
</dbReference>
<feature type="domain" description="Calponin-homology (CH)" evidence="6">
    <location>
        <begin position="17"/>
        <end position="122"/>
    </location>
</feature>
<accession>A0A7M5XCW5</accession>
<dbReference type="InterPro" id="IPR017868">
    <property type="entry name" value="Filamin/ABP280_repeat-like"/>
</dbReference>
<dbReference type="PROSITE" id="PS50021">
    <property type="entry name" value="CH"/>
    <property type="match status" value="2"/>
</dbReference>
<dbReference type="InterPro" id="IPR013783">
    <property type="entry name" value="Ig-like_fold"/>
</dbReference>
<name>A0A7M5XCW5_9CNID</name>
<feature type="repeat" description="Filamin" evidence="4">
    <location>
        <begin position="558"/>
        <end position="626"/>
    </location>
</feature>
<organism evidence="7 8">
    <name type="scientific">Clytia hemisphaerica</name>
    <dbReference type="NCBI Taxonomy" id="252671"/>
    <lineage>
        <taxon>Eukaryota</taxon>
        <taxon>Metazoa</taxon>
        <taxon>Cnidaria</taxon>
        <taxon>Hydrozoa</taxon>
        <taxon>Hydroidolina</taxon>
        <taxon>Leptothecata</taxon>
        <taxon>Obeliida</taxon>
        <taxon>Clytiidae</taxon>
        <taxon>Clytia</taxon>
    </lineage>
</organism>
<dbReference type="SUPFAM" id="SSF81296">
    <property type="entry name" value="E set domains"/>
    <property type="match status" value="8"/>
</dbReference>
<evidence type="ECO:0000256" key="1">
    <source>
        <dbReference type="ARBA" id="ARBA00009238"/>
    </source>
</evidence>
<dbReference type="CDD" id="cd21184">
    <property type="entry name" value="CH_FLN-like_rpt2"/>
    <property type="match status" value="1"/>
</dbReference>
<dbReference type="InterPro" id="IPR044801">
    <property type="entry name" value="Filamin"/>
</dbReference>
<dbReference type="GeneID" id="136821969"/>
<comment type="similarity">
    <text evidence="1">Belongs to the filamin family.</text>
</comment>
<evidence type="ECO:0000256" key="3">
    <source>
        <dbReference type="ARBA" id="ARBA00023203"/>
    </source>
</evidence>